<feature type="transmembrane region" description="Helical" evidence="1">
    <location>
        <begin position="117"/>
        <end position="138"/>
    </location>
</feature>
<proteinExistence type="predicted"/>
<dbReference type="Pfam" id="PF06580">
    <property type="entry name" value="His_kinase"/>
    <property type="match status" value="1"/>
</dbReference>
<organism evidence="3">
    <name type="scientific">uncultured Thiotrichaceae bacterium</name>
    <dbReference type="NCBI Taxonomy" id="298394"/>
    <lineage>
        <taxon>Bacteria</taxon>
        <taxon>Pseudomonadati</taxon>
        <taxon>Pseudomonadota</taxon>
        <taxon>Gammaproteobacteria</taxon>
        <taxon>Thiotrichales</taxon>
        <taxon>Thiotrichaceae</taxon>
        <taxon>environmental samples</taxon>
    </lineage>
</organism>
<reference evidence="3" key="1">
    <citation type="submission" date="2020-01" db="EMBL/GenBank/DDBJ databases">
        <authorList>
            <person name="Meier V. D."/>
            <person name="Meier V D."/>
        </authorList>
    </citation>
    <scope>NUCLEOTIDE SEQUENCE</scope>
    <source>
        <strain evidence="3">HLG_WM_MAG_07</strain>
    </source>
</reference>
<keyword evidence="3" id="KW-0418">Kinase</keyword>
<dbReference type="AlphaFoldDB" id="A0A6S6UH92"/>
<keyword evidence="1" id="KW-1133">Transmembrane helix</keyword>
<dbReference type="PANTHER" id="PTHR34220:SF7">
    <property type="entry name" value="SENSOR HISTIDINE KINASE YPDA"/>
    <property type="match status" value="1"/>
</dbReference>
<feature type="domain" description="Signal transduction histidine kinase internal region" evidence="2">
    <location>
        <begin position="153"/>
        <end position="229"/>
    </location>
</feature>
<dbReference type="GO" id="GO:0016020">
    <property type="term" value="C:membrane"/>
    <property type="evidence" value="ECO:0007669"/>
    <property type="project" value="InterPro"/>
</dbReference>
<keyword evidence="1" id="KW-0812">Transmembrane</keyword>
<feature type="transmembrane region" description="Helical" evidence="1">
    <location>
        <begin position="80"/>
        <end position="105"/>
    </location>
</feature>
<dbReference type="Gene3D" id="3.30.565.10">
    <property type="entry name" value="Histidine kinase-like ATPase, C-terminal domain"/>
    <property type="match status" value="1"/>
</dbReference>
<evidence type="ECO:0000256" key="1">
    <source>
        <dbReference type="SAM" id="Phobius"/>
    </source>
</evidence>
<protein>
    <submittedName>
        <fullName evidence="3">Histidine kinase</fullName>
    </submittedName>
</protein>
<sequence>MTTKTFGFLPNLCVPLSVFRLTLAAEVLAIILALAAADDIRSFAIKLGLNTLFVQWVVLMSVFAICIASRLSRRNTVKKSILTILGITVFFTIAASILGLITTSYGSSEGTQYWDTLFVFKAIFISIVITLLALRYFYIQNEWEQHLKSDSEAKYDALQSRMRPHFLFNSLNTIAQLTSVDPEKAEDALLDLADIFRSTLDTRNRVSLNEELDVTIRYLRMEGLRLGKRRLSVVWDMDRNSLPFEMEIPPLLIQPLIENAIYHGIQPRKDGGTLGISLYDAGEYLEISVSNPIPPEGTSAHSKGNHIAQENLKNRLQLAYGDRAKLSITKSAHQYRVAFRIPKE</sequence>
<accession>A0A6S6UH92</accession>
<gene>
    <name evidence="3" type="ORF">HELGO_WM9367</name>
</gene>
<feature type="transmembrane region" description="Helical" evidence="1">
    <location>
        <begin position="12"/>
        <end position="37"/>
    </location>
</feature>
<evidence type="ECO:0000259" key="2">
    <source>
        <dbReference type="Pfam" id="PF06580"/>
    </source>
</evidence>
<dbReference type="EMBL" id="CACVAY010000149">
    <property type="protein sequence ID" value="CAA6828587.1"/>
    <property type="molecule type" value="Genomic_DNA"/>
</dbReference>
<keyword evidence="3" id="KW-0808">Transferase</keyword>
<dbReference type="GO" id="GO:0000155">
    <property type="term" value="F:phosphorelay sensor kinase activity"/>
    <property type="evidence" value="ECO:0007669"/>
    <property type="project" value="InterPro"/>
</dbReference>
<dbReference type="InterPro" id="IPR010559">
    <property type="entry name" value="Sig_transdc_His_kin_internal"/>
</dbReference>
<dbReference type="InterPro" id="IPR036890">
    <property type="entry name" value="HATPase_C_sf"/>
</dbReference>
<name>A0A6S6UH92_9GAMM</name>
<evidence type="ECO:0000313" key="3">
    <source>
        <dbReference type="EMBL" id="CAA6828587.1"/>
    </source>
</evidence>
<keyword evidence="1" id="KW-0472">Membrane</keyword>
<dbReference type="SUPFAM" id="SSF55874">
    <property type="entry name" value="ATPase domain of HSP90 chaperone/DNA topoisomerase II/histidine kinase"/>
    <property type="match status" value="1"/>
</dbReference>
<dbReference type="PANTHER" id="PTHR34220">
    <property type="entry name" value="SENSOR HISTIDINE KINASE YPDA"/>
    <property type="match status" value="1"/>
</dbReference>
<feature type="transmembrane region" description="Helical" evidence="1">
    <location>
        <begin position="43"/>
        <end position="68"/>
    </location>
</feature>
<dbReference type="InterPro" id="IPR050640">
    <property type="entry name" value="Bact_2-comp_sensor_kinase"/>
</dbReference>